<dbReference type="OrthoDB" id="5430339at2759"/>
<dbReference type="Pfam" id="PF24883">
    <property type="entry name" value="NPHP3_N"/>
    <property type="match status" value="1"/>
</dbReference>
<gene>
    <name evidence="3" type="ORF">BDV96DRAFT_641106</name>
</gene>
<sequence length="252" mass="28973">MVVQVVASLCSPTSWNSAQTPLVLTHFFRASTNESSTRAISLTASILFQWLRKQDIHKEQHYAAVLRLLHPLLGSFPTYAECPFKKLWPILECALELTPEFTLAVDALDESRAEDDSFDLWRRLCAVGLFKNSRVVLLSRYRDDLDKRLPERVELKMDAQTVTPDILLFAQEEIQKTLTLQPLGDEILQKTLADADGMFLWARMMIDYLKLAASHRAQRNRLQRFPKGLAAIYEKFLQETQYHLTKTRDSCG</sequence>
<evidence type="ECO:0000313" key="4">
    <source>
        <dbReference type="Proteomes" id="UP000799770"/>
    </source>
</evidence>
<dbReference type="InterPro" id="IPR056884">
    <property type="entry name" value="NPHP3-like_N"/>
</dbReference>
<reference evidence="3" key="1">
    <citation type="journal article" date="2020" name="Stud. Mycol.">
        <title>101 Dothideomycetes genomes: a test case for predicting lifestyles and emergence of pathogens.</title>
        <authorList>
            <person name="Haridas S."/>
            <person name="Albert R."/>
            <person name="Binder M."/>
            <person name="Bloem J."/>
            <person name="Labutti K."/>
            <person name="Salamov A."/>
            <person name="Andreopoulos B."/>
            <person name="Baker S."/>
            <person name="Barry K."/>
            <person name="Bills G."/>
            <person name="Bluhm B."/>
            <person name="Cannon C."/>
            <person name="Castanera R."/>
            <person name="Culley D."/>
            <person name="Daum C."/>
            <person name="Ezra D."/>
            <person name="Gonzalez J."/>
            <person name="Henrissat B."/>
            <person name="Kuo A."/>
            <person name="Liang C."/>
            <person name="Lipzen A."/>
            <person name="Lutzoni F."/>
            <person name="Magnuson J."/>
            <person name="Mondo S."/>
            <person name="Nolan M."/>
            <person name="Ohm R."/>
            <person name="Pangilinan J."/>
            <person name="Park H.-J."/>
            <person name="Ramirez L."/>
            <person name="Alfaro M."/>
            <person name="Sun H."/>
            <person name="Tritt A."/>
            <person name="Yoshinaga Y."/>
            <person name="Zwiers L.-H."/>
            <person name="Turgeon B."/>
            <person name="Goodwin S."/>
            <person name="Spatafora J."/>
            <person name="Crous P."/>
            <person name="Grigoriev I."/>
        </authorList>
    </citation>
    <scope>NUCLEOTIDE SEQUENCE</scope>
    <source>
        <strain evidence="3">CBS 627.86</strain>
    </source>
</reference>
<keyword evidence="4" id="KW-1185">Reference proteome</keyword>
<dbReference type="AlphaFoldDB" id="A0A6A5ZN58"/>
<dbReference type="EMBL" id="ML977313">
    <property type="protein sequence ID" value="KAF2120424.1"/>
    <property type="molecule type" value="Genomic_DNA"/>
</dbReference>
<name>A0A6A5ZN58_9PLEO</name>
<evidence type="ECO:0000313" key="3">
    <source>
        <dbReference type="EMBL" id="KAF2120424.1"/>
    </source>
</evidence>
<keyword evidence="1" id="KW-0677">Repeat</keyword>
<feature type="domain" description="Nephrocystin 3-like N-terminal" evidence="2">
    <location>
        <begin position="21"/>
        <end position="140"/>
    </location>
</feature>
<dbReference type="PANTHER" id="PTHR10039:SF14">
    <property type="entry name" value="NACHT DOMAIN-CONTAINING PROTEIN"/>
    <property type="match status" value="1"/>
</dbReference>
<dbReference type="Proteomes" id="UP000799770">
    <property type="component" value="Unassembled WGS sequence"/>
</dbReference>
<protein>
    <recommendedName>
        <fullName evidence="2">Nephrocystin 3-like N-terminal domain-containing protein</fullName>
    </recommendedName>
</protein>
<evidence type="ECO:0000256" key="1">
    <source>
        <dbReference type="ARBA" id="ARBA00022737"/>
    </source>
</evidence>
<proteinExistence type="predicted"/>
<evidence type="ECO:0000259" key="2">
    <source>
        <dbReference type="Pfam" id="PF24883"/>
    </source>
</evidence>
<accession>A0A6A5ZN58</accession>
<dbReference type="PANTHER" id="PTHR10039">
    <property type="entry name" value="AMELOGENIN"/>
    <property type="match status" value="1"/>
</dbReference>
<organism evidence="3 4">
    <name type="scientific">Lophiotrema nucula</name>
    <dbReference type="NCBI Taxonomy" id="690887"/>
    <lineage>
        <taxon>Eukaryota</taxon>
        <taxon>Fungi</taxon>
        <taxon>Dikarya</taxon>
        <taxon>Ascomycota</taxon>
        <taxon>Pezizomycotina</taxon>
        <taxon>Dothideomycetes</taxon>
        <taxon>Pleosporomycetidae</taxon>
        <taxon>Pleosporales</taxon>
        <taxon>Lophiotremataceae</taxon>
        <taxon>Lophiotrema</taxon>
    </lineage>
</organism>